<evidence type="ECO:0000256" key="1">
    <source>
        <dbReference type="SAM" id="Phobius"/>
    </source>
</evidence>
<keyword evidence="1" id="KW-0812">Transmembrane</keyword>
<keyword evidence="1" id="KW-1133">Transmembrane helix</keyword>
<proteinExistence type="predicted"/>
<feature type="transmembrane region" description="Helical" evidence="1">
    <location>
        <begin position="119"/>
        <end position="139"/>
    </location>
</feature>
<comment type="caution">
    <text evidence="2">The sequence shown here is derived from an EMBL/GenBank/DDBJ whole genome shotgun (WGS) entry which is preliminary data.</text>
</comment>
<keyword evidence="3" id="KW-1185">Reference proteome</keyword>
<dbReference type="EMBL" id="MIGC01006394">
    <property type="protein sequence ID" value="PHJ16238.1"/>
    <property type="molecule type" value="Genomic_DNA"/>
</dbReference>
<accession>A0A2C6KHV8</accession>
<reference evidence="2 3" key="1">
    <citation type="journal article" date="2017" name="Int. J. Parasitol.">
        <title>The genome of the protozoan parasite Cystoisospora suis and a reverse vaccinology approach to identify vaccine candidates.</title>
        <authorList>
            <person name="Palmieri N."/>
            <person name="Shrestha A."/>
            <person name="Ruttkowski B."/>
            <person name="Beck T."/>
            <person name="Vogl C."/>
            <person name="Tomley F."/>
            <person name="Blake D.P."/>
            <person name="Joachim A."/>
        </authorList>
    </citation>
    <scope>NUCLEOTIDE SEQUENCE [LARGE SCALE GENOMIC DNA]</scope>
    <source>
        <strain evidence="2 3">Wien I</strain>
    </source>
</reference>
<dbReference type="Proteomes" id="UP000221165">
    <property type="component" value="Unassembled WGS sequence"/>
</dbReference>
<protein>
    <recommendedName>
        <fullName evidence="4">Transmembrane protein</fullName>
    </recommendedName>
</protein>
<feature type="transmembrane region" description="Helical" evidence="1">
    <location>
        <begin position="151"/>
        <end position="170"/>
    </location>
</feature>
<feature type="transmembrane region" description="Helical" evidence="1">
    <location>
        <begin position="76"/>
        <end position="99"/>
    </location>
</feature>
<evidence type="ECO:0008006" key="4">
    <source>
        <dbReference type="Google" id="ProtNLM"/>
    </source>
</evidence>
<name>A0A2C6KHV8_9APIC</name>
<dbReference type="AlphaFoldDB" id="A0A2C6KHV8"/>
<feature type="transmembrane region" description="Helical" evidence="1">
    <location>
        <begin position="193"/>
        <end position="215"/>
    </location>
</feature>
<dbReference type="RefSeq" id="XP_067917967.1">
    <property type="nucleotide sequence ID" value="XM_068070058.1"/>
</dbReference>
<dbReference type="VEuPathDB" id="ToxoDB:CSUI_009950"/>
<sequence length="255" mass="29507">MKGGDKPLILLLLLVFFFFLLSPYPSFVVLRWSTQLYIDIYIFSLSIYLYLSIYLSLVIPLLLLHLHLVSLSNALLYVHSSFSFLPSHFSSLCLCLFSGNDDQPFILPHRPSLSLSIYFYIHVYVCIHVSICISMYVYLCMYIYVCISMHAYLCVSLHAGYVCVFVKKVFVCSVDDFSFLGFLPKDLNDQKSMTFLLLFLLFLLSSWISSLSLFLSPKSKSNETRRLLFSPFFSFLQDVTEVSRTLLGLFFLPYE</sequence>
<evidence type="ECO:0000313" key="3">
    <source>
        <dbReference type="Proteomes" id="UP000221165"/>
    </source>
</evidence>
<dbReference type="GeneID" id="94433269"/>
<organism evidence="2 3">
    <name type="scientific">Cystoisospora suis</name>
    <dbReference type="NCBI Taxonomy" id="483139"/>
    <lineage>
        <taxon>Eukaryota</taxon>
        <taxon>Sar</taxon>
        <taxon>Alveolata</taxon>
        <taxon>Apicomplexa</taxon>
        <taxon>Conoidasida</taxon>
        <taxon>Coccidia</taxon>
        <taxon>Eucoccidiorida</taxon>
        <taxon>Eimeriorina</taxon>
        <taxon>Sarcocystidae</taxon>
        <taxon>Cystoisospora</taxon>
    </lineage>
</organism>
<evidence type="ECO:0000313" key="2">
    <source>
        <dbReference type="EMBL" id="PHJ16238.1"/>
    </source>
</evidence>
<dbReference type="OrthoDB" id="6819399at2759"/>
<keyword evidence="1" id="KW-0472">Membrane</keyword>
<feature type="transmembrane region" description="Helical" evidence="1">
    <location>
        <begin position="41"/>
        <end position="64"/>
    </location>
</feature>
<gene>
    <name evidence="2" type="ORF">CSUI_009950</name>
</gene>